<comment type="similarity">
    <text evidence="3">Belongs to the bacterial microcompartments protein family.</text>
</comment>
<feature type="domain" description="BMC" evidence="4">
    <location>
        <begin position="4"/>
        <end position="89"/>
    </location>
</feature>
<keyword evidence="6" id="KW-1185">Reference proteome</keyword>
<dbReference type="SMART" id="SM00877">
    <property type="entry name" value="BMC"/>
    <property type="match status" value="2"/>
</dbReference>
<reference evidence="5 6" key="1">
    <citation type="submission" date="2016-02" db="EMBL/GenBank/DDBJ databases">
        <authorList>
            <person name="Wen L."/>
            <person name="He K."/>
            <person name="Yang H."/>
        </authorList>
    </citation>
    <scope>NUCLEOTIDE SEQUENCE [LARGE SCALE GENOMIC DNA]</scope>
    <source>
        <strain evidence="5 6">DSM 22607</strain>
    </source>
</reference>
<evidence type="ECO:0000313" key="5">
    <source>
        <dbReference type="EMBL" id="KXK66720.1"/>
    </source>
</evidence>
<dbReference type="InterPro" id="IPR044872">
    <property type="entry name" value="CcmK/CsoS1_BMC"/>
</dbReference>
<feature type="domain" description="BMC" evidence="4">
    <location>
        <begin position="103"/>
        <end position="192"/>
    </location>
</feature>
<comment type="caution">
    <text evidence="5">The sequence shown here is derived from an EMBL/GenBank/DDBJ whole genome shotgun (WGS) entry which is preliminary data.</text>
</comment>
<evidence type="ECO:0000256" key="1">
    <source>
        <dbReference type="ARBA" id="ARBA00024322"/>
    </source>
</evidence>
<evidence type="ECO:0000313" key="6">
    <source>
        <dbReference type="Proteomes" id="UP000070366"/>
    </source>
</evidence>
<dbReference type="EMBL" id="LSZW01000032">
    <property type="protein sequence ID" value="KXK66720.1"/>
    <property type="molecule type" value="Genomic_DNA"/>
</dbReference>
<dbReference type="OrthoDB" id="9812608at2"/>
<evidence type="ECO:0000259" key="4">
    <source>
        <dbReference type="PROSITE" id="PS51930"/>
    </source>
</evidence>
<dbReference type="InterPro" id="IPR037233">
    <property type="entry name" value="CcmK-like_sf"/>
</dbReference>
<dbReference type="GO" id="GO:0031469">
    <property type="term" value="C:bacterial microcompartment"/>
    <property type="evidence" value="ECO:0007669"/>
    <property type="project" value="UniProtKB-SubCell"/>
</dbReference>
<dbReference type="PANTHER" id="PTHR33941">
    <property type="entry name" value="PROPANEDIOL UTILIZATION PROTEIN PDUA"/>
    <property type="match status" value="1"/>
</dbReference>
<dbReference type="KEGG" id="cmiu:B1H56_07450"/>
<proteinExistence type="inferred from homology"/>
<comment type="subcellular location">
    <subcellularLocation>
        <location evidence="1">Bacterial microcompartment</location>
    </subcellularLocation>
</comment>
<gene>
    <name evidence="5" type="ORF">HMPREF3293_00411</name>
</gene>
<dbReference type="PROSITE" id="PS51930">
    <property type="entry name" value="BMC_2"/>
    <property type="match status" value="2"/>
</dbReference>
<dbReference type="PANTHER" id="PTHR33941:SF11">
    <property type="entry name" value="BACTERIAL MICROCOMPARTMENT SHELL PROTEIN PDUJ"/>
    <property type="match status" value="1"/>
</dbReference>
<dbReference type="Proteomes" id="UP000070366">
    <property type="component" value="Unassembled WGS sequence"/>
</dbReference>
<accession>A0A136Q7T3</accession>
<dbReference type="RefSeq" id="WP_066523417.1">
    <property type="nucleotide sequence ID" value="NZ_CABMOF010000018.1"/>
</dbReference>
<dbReference type="AlphaFoldDB" id="A0A136Q7T3"/>
<sequence>MGEALGLLEVRGLASSIAVTDAMMKAADTLLIDVKKDMGGGLITVVVGGSVSAAAAAVQAGISIAGQMDKVIAYRIMANPDPQTRMYLDNSYLEKQVAFEKEACGIIEVYGFVCAMTAADAAVKAAAVRLVGMERTKGEEGIGLIVALKLAGPPDAVKSAVAAGLAAAREVGDIISSNVNALPSEGIYQIVRYTNLKSD</sequence>
<evidence type="ECO:0000256" key="2">
    <source>
        <dbReference type="ARBA" id="ARBA00024446"/>
    </source>
</evidence>
<evidence type="ECO:0000256" key="3">
    <source>
        <dbReference type="PROSITE-ProRule" id="PRU01278"/>
    </source>
</evidence>
<dbReference type="InterPro" id="IPR050575">
    <property type="entry name" value="BMC_shell"/>
</dbReference>
<keyword evidence="2" id="KW-1283">Bacterial microcompartment</keyword>
<organism evidence="5 6">
    <name type="scientific">Christensenella minuta</name>
    <dbReference type="NCBI Taxonomy" id="626937"/>
    <lineage>
        <taxon>Bacteria</taxon>
        <taxon>Bacillati</taxon>
        <taxon>Bacillota</taxon>
        <taxon>Clostridia</taxon>
        <taxon>Christensenellales</taxon>
        <taxon>Christensenellaceae</taxon>
        <taxon>Christensenella</taxon>
    </lineage>
</organism>
<dbReference type="InterPro" id="IPR000249">
    <property type="entry name" value="BMC_dom"/>
</dbReference>
<name>A0A136Q7T3_9FIRM</name>
<dbReference type="Gene3D" id="3.30.70.1710">
    <property type="match status" value="2"/>
</dbReference>
<dbReference type="SUPFAM" id="SSF143414">
    <property type="entry name" value="CcmK-like"/>
    <property type="match status" value="2"/>
</dbReference>
<dbReference type="STRING" id="626937.HMPREF3293_00411"/>
<protein>
    <submittedName>
        <fullName evidence="5">BMC domain protein</fullName>
    </submittedName>
</protein>
<dbReference type="Pfam" id="PF00936">
    <property type="entry name" value="BMC"/>
    <property type="match status" value="2"/>
</dbReference>